<dbReference type="Proteomes" id="UP001159363">
    <property type="component" value="Chromosome X"/>
</dbReference>
<name>A0ABQ9HTH5_9NEOP</name>
<comment type="caution">
    <text evidence="1">The sequence shown here is derived from an EMBL/GenBank/DDBJ whole genome shotgun (WGS) entry which is preliminary data.</text>
</comment>
<protein>
    <submittedName>
        <fullName evidence="1">Uncharacterized protein</fullName>
    </submittedName>
</protein>
<evidence type="ECO:0000313" key="1">
    <source>
        <dbReference type="EMBL" id="KAJ8887689.1"/>
    </source>
</evidence>
<feature type="non-terminal residue" evidence="1">
    <location>
        <position position="137"/>
    </location>
</feature>
<dbReference type="EMBL" id="JARBHB010000004">
    <property type="protein sequence ID" value="KAJ8887689.1"/>
    <property type="molecule type" value="Genomic_DNA"/>
</dbReference>
<evidence type="ECO:0000313" key="2">
    <source>
        <dbReference type="Proteomes" id="UP001159363"/>
    </source>
</evidence>
<accession>A0ABQ9HTH5</accession>
<sequence length="137" mass="15253">MKMPNTISASLQGVIRSLIHEEHPGATRMKTLARILCHKGSITTVTMTDMEVATHTCGVHFGGQSGCAYCQGCPFQMGRGFSYAFHNGRGYCRKTPIIIQLYGLPELILLNNGPPILFRRIQVVCNEEWYTSYLDSP</sequence>
<reference evidence="1 2" key="1">
    <citation type="submission" date="2023-02" db="EMBL/GenBank/DDBJ databases">
        <title>LHISI_Scaffold_Assembly.</title>
        <authorList>
            <person name="Stuart O.P."/>
            <person name="Cleave R."/>
            <person name="Magrath M.J.L."/>
            <person name="Mikheyev A.S."/>
        </authorList>
    </citation>
    <scope>NUCLEOTIDE SEQUENCE [LARGE SCALE GENOMIC DNA]</scope>
    <source>
        <strain evidence="1">Daus_M_001</strain>
        <tissue evidence="1">Leg muscle</tissue>
    </source>
</reference>
<gene>
    <name evidence="1" type="ORF">PR048_013907</name>
</gene>
<proteinExistence type="predicted"/>
<keyword evidence="2" id="KW-1185">Reference proteome</keyword>
<organism evidence="1 2">
    <name type="scientific">Dryococelus australis</name>
    <dbReference type="NCBI Taxonomy" id="614101"/>
    <lineage>
        <taxon>Eukaryota</taxon>
        <taxon>Metazoa</taxon>
        <taxon>Ecdysozoa</taxon>
        <taxon>Arthropoda</taxon>
        <taxon>Hexapoda</taxon>
        <taxon>Insecta</taxon>
        <taxon>Pterygota</taxon>
        <taxon>Neoptera</taxon>
        <taxon>Polyneoptera</taxon>
        <taxon>Phasmatodea</taxon>
        <taxon>Verophasmatodea</taxon>
        <taxon>Anareolatae</taxon>
        <taxon>Phasmatidae</taxon>
        <taxon>Eurycanthinae</taxon>
        <taxon>Dryococelus</taxon>
    </lineage>
</organism>